<protein>
    <submittedName>
        <fullName evidence="1">Uncharacterized protein</fullName>
    </submittedName>
</protein>
<reference evidence="1 2" key="1">
    <citation type="journal article" date="2020" name="Mol. Biol. Evol.">
        <title>Distinct Expression and Methylation Patterns for Genes with Different Fates following a Single Whole-Genome Duplication in Flowering Plants.</title>
        <authorList>
            <person name="Shi T."/>
            <person name="Rahmani R.S."/>
            <person name="Gugger P.F."/>
            <person name="Wang M."/>
            <person name="Li H."/>
            <person name="Zhang Y."/>
            <person name="Li Z."/>
            <person name="Wang Q."/>
            <person name="Van de Peer Y."/>
            <person name="Marchal K."/>
            <person name="Chen J."/>
        </authorList>
    </citation>
    <scope>NUCLEOTIDE SEQUENCE [LARGE SCALE GENOMIC DNA]</scope>
    <source>
        <tissue evidence="1">Leaf</tissue>
    </source>
</reference>
<sequence length="72" mass="7815">MQSATGIANAKVMASNSGSLGDQEQGNFSLHIWKEAFKDACEKLCPVRAGGHERGCLPVLARLVVYIFIICY</sequence>
<proteinExistence type="predicted"/>
<name>A0A822ZRE3_NELNU</name>
<organism evidence="1 2">
    <name type="scientific">Nelumbo nucifera</name>
    <name type="common">Sacred lotus</name>
    <dbReference type="NCBI Taxonomy" id="4432"/>
    <lineage>
        <taxon>Eukaryota</taxon>
        <taxon>Viridiplantae</taxon>
        <taxon>Streptophyta</taxon>
        <taxon>Embryophyta</taxon>
        <taxon>Tracheophyta</taxon>
        <taxon>Spermatophyta</taxon>
        <taxon>Magnoliopsida</taxon>
        <taxon>Proteales</taxon>
        <taxon>Nelumbonaceae</taxon>
        <taxon>Nelumbo</taxon>
    </lineage>
</organism>
<keyword evidence="2" id="KW-1185">Reference proteome</keyword>
<dbReference type="AlphaFoldDB" id="A0A822ZRE3"/>
<dbReference type="GO" id="GO:0005643">
    <property type="term" value="C:nuclear pore"/>
    <property type="evidence" value="ECO:0007669"/>
    <property type="project" value="InterPro"/>
</dbReference>
<gene>
    <name evidence="1" type="ORF">HUJ06_016997</name>
</gene>
<dbReference type="Proteomes" id="UP000607653">
    <property type="component" value="Unassembled WGS sequence"/>
</dbReference>
<evidence type="ECO:0000313" key="2">
    <source>
        <dbReference type="Proteomes" id="UP000607653"/>
    </source>
</evidence>
<dbReference type="PANTHER" id="PTHR31344:SF15">
    <property type="entry name" value="EEIG1_EHBP1 PROTEIN AMINO-TERMINAL DOMAIN PROTEIN"/>
    <property type="match status" value="1"/>
</dbReference>
<dbReference type="EMBL" id="DUZY01000008">
    <property type="protein sequence ID" value="DAD47060.1"/>
    <property type="molecule type" value="Genomic_DNA"/>
</dbReference>
<accession>A0A822ZRE3</accession>
<dbReference type="PANTHER" id="PTHR31344">
    <property type="entry name" value="NUCLEAR PORE COMPLEX PROTEIN NUP205"/>
    <property type="match status" value="1"/>
</dbReference>
<comment type="caution">
    <text evidence="1">The sequence shown here is derived from an EMBL/GenBank/DDBJ whole genome shotgun (WGS) entry which is preliminary data.</text>
</comment>
<dbReference type="InterPro" id="IPR021827">
    <property type="entry name" value="Nup186/Nup192/Nup205"/>
</dbReference>
<evidence type="ECO:0000313" key="1">
    <source>
        <dbReference type="EMBL" id="DAD47060.1"/>
    </source>
</evidence>